<dbReference type="Pfam" id="PF00128">
    <property type="entry name" value="Alpha-amylase"/>
    <property type="match status" value="2"/>
</dbReference>
<evidence type="ECO:0000256" key="7">
    <source>
        <dbReference type="ARBA" id="ARBA00024062"/>
    </source>
</evidence>
<evidence type="ECO:0000256" key="2">
    <source>
        <dbReference type="ARBA" id="ARBA00022729"/>
    </source>
</evidence>
<comment type="similarity">
    <text evidence="1">Belongs to the glycosyl hydrolase 13 family.</text>
</comment>
<sequence>MKASRLMKLLTVMLMVLGVFATPQYSKAETSVSDEAAIPDDHIRVHYQRADDNYEGWGLHLWNADDDNPAIDYKVDWGNPVAFEQETSYGMYVDVPVNDITNGLNFIVHKGDQKDTSDDRTFPTSGEREFWLVQGQEEVYLEEPELSTQISSATITAKNEITGLLNRKPESLTADDVKVIDGDGERVEVEELKSEGQKFVLTMGTELDLTQAYKVIYNEKEQQALVDWRLVDNEFVYDGNDLGVTLHDNGEATLKFWSPPASSVSVLLYDKDEQSKLIKKDLAMTKGEKGVWEVKLDQSNTGIDDLTGYYYQFEIDVYGETTNGLDPYAKSMAASTDDDEDTVGKAAIVNPAAIGPKLDFASIPGFEKREDAIIWEAHVRDFTSDPDLESELDAQFGTFSSFAEKLDYLKELGVTHVQLLPVMKYYFGDELENDERELDYSSEGNNYNWGYDPHSYFSPSGMYSERPEDPEARIAELKALIDEIHKRDMGVVLDVVYNHTALVSIFEDLMPGYYHFMDEEGNPKTGYGGGKLGTTHEMTRKMMIDSITYWVDEFKVDGFRFDLMGDLDAESVQIAYDEAKKLNPNLIMLGEGWRTFVGDGNDENEVMPADQDWMDHTDSASVFSDEIRNELKSGFGSEGEPRFLTGGARDIETIFNNIKGQPGNFVADDPGDVVQYIAAHDNLTLHDVIAQSIKKDPADHEEEIQERIRLGNAMIMTSQGVSFLHAGQEYGRTKQWKGEGKPEAKETYMVDENGEPFEHPYFIHDSYDSTDAINMFDWSAVTEEGIQKETMTYTSGLIDLRKSTDAFRLGTKELVDANVQLVDAPEMKDTDLTIGYKNVSTDKTGTYYVFVNADDEKRTLTLDEDLTKGQVLVDDDEAGVKKVSEPSGYKLTKNSIHLDPLTTVIVKVDSEKVVDKRLSGKNRYETAIEVSKEGWEQADTVVITRGDSFADALAGAPLAYKYDAPILLTESHSMDRDIQKEIKRLGASKAIVLGGNSAISSYVTYQLKGLGLKVERISGDDRFETAANIAARLDGDPKKAIVANGLSFPDALAVAPYAAKNGYPILLTEKDELPNDTKHVLEGFDESIVVGGEAVVTEEVLDQLPGAERIGGANRFETAANVALLNEASTTAFVSTGMEFADALSGSVLAAKRDAVSLLVMPDEVPAATEDAYDELGIHQLYVLGGESAVSEKVKKQLLEK</sequence>
<dbReference type="InterPro" id="IPR004193">
    <property type="entry name" value="Glyco_hydro_13_N"/>
</dbReference>
<dbReference type="InterPro" id="IPR013780">
    <property type="entry name" value="Glyco_hydro_b"/>
</dbReference>
<dbReference type="Gene3D" id="2.60.40.1110">
    <property type="match status" value="1"/>
</dbReference>
<dbReference type="RefSeq" id="WP_160918053.1">
    <property type="nucleotide sequence ID" value="NZ_WMEY01000001.1"/>
</dbReference>
<dbReference type="Gene3D" id="2.60.40.10">
    <property type="entry name" value="Immunoglobulins"/>
    <property type="match status" value="1"/>
</dbReference>
<evidence type="ECO:0000256" key="3">
    <source>
        <dbReference type="ARBA" id="ARBA00022801"/>
    </source>
</evidence>
<dbReference type="EC" id="3.2.1.41" evidence="7"/>
<dbReference type="GO" id="GO:0051060">
    <property type="term" value="F:pullulanase activity"/>
    <property type="evidence" value="ECO:0007669"/>
    <property type="project" value="UniProtKB-EC"/>
</dbReference>
<comment type="catalytic activity">
    <reaction evidence="6">
        <text>Hydrolysis of (1-&gt;6)-alpha-D-glucosidic linkages in pullulan, amylopectin and glycogen, and in the alpha- and beta-limit dextrins of amylopectin and glycogen.</text>
        <dbReference type="EC" id="3.2.1.41"/>
    </reaction>
</comment>
<feature type="signal peptide" evidence="10">
    <location>
        <begin position="1"/>
        <end position="21"/>
    </location>
</feature>
<dbReference type="EMBL" id="WMEY01000001">
    <property type="protein sequence ID" value="MYL62172.1"/>
    <property type="molecule type" value="Genomic_DNA"/>
</dbReference>
<dbReference type="NCBIfam" id="TIGR02102">
    <property type="entry name" value="pullulan_Gpos"/>
    <property type="match status" value="1"/>
</dbReference>
<evidence type="ECO:0000256" key="6">
    <source>
        <dbReference type="ARBA" id="ARBA00023965"/>
    </source>
</evidence>
<dbReference type="Pfam" id="PF03714">
    <property type="entry name" value="PUD"/>
    <property type="match status" value="1"/>
</dbReference>
<dbReference type="GO" id="GO:0030246">
    <property type="term" value="F:carbohydrate binding"/>
    <property type="evidence" value="ECO:0007669"/>
    <property type="project" value="InterPro"/>
</dbReference>
<name>A0A845EQX6_9BACL</name>
<gene>
    <name evidence="12" type="ORF">GLW07_02260</name>
</gene>
<dbReference type="SUPFAM" id="SSF49452">
    <property type="entry name" value="Starch-binding domain-like"/>
    <property type="match status" value="1"/>
</dbReference>
<organism evidence="12 13">
    <name type="scientific">Guptibacillus hwajinpoensis</name>
    <dbReference type="NCBI Taxonomy" id="208199"/>
    <lineage>
        <taxon>Bacteria</taxon>
        <taxon>Bacillati</taxon>
        <taxon>Bacillota</taxon>
        <taxon>Bacilli</taxon>
        <taxon>Bacillales</taxon>
        <taxon>Guptibacillaceae</taxon>
        <taxon>Guptibacillus</taxon>
    </lineage>
</organism>
<dbReference type="InterPro" id="IPR040806">
    <property type="entry name" value="SpuA_C"/>
</dbReference>
<dbReference type="Gene3D" id="2.60.40.1180">
    <property type="entry name" value="Golgi alpha-mannosidase II"/>
    <property type="match status" value="1"/>
</dbReference>
<evidence type="ECO:0000256" key="9">
    <source>
        <dbReference type="ARBA" id="ARBA00031076"/>
    </source>
</evidence>
<reference evidence="12 13" key="1">
    <citation type="submission" date="2019-11" db="EMBL/GenBank/DDBJ databases">
        <title>Genome sequences of 17 halophilic strains isolated from different environments.</title>
        <authorList>
            <person name="Furrow R.E."/>
        </authorList>
    </citation>
    <scope>NUCLEOTIDE SEQUENCE [LARGE SCALE GENOMIC DNA]</scope>
    <source>
        <strain evidence="12 13">22506_14_FS</strain>
    </source>
</reference>
<keyword evidence="5 12" id="KW-0326">Glycosidase</keyword>
<dbReference type="InterPro" id="IPR007253">
    <property type="entry name" value="Cell_wall-bd_2"/>
</dbReference>
<accession>A0A845EQX6</accession>
<dbReference type="AlphaFoldDB" id="A0A845EQX6"/>
<evidence type="ECO:0000256" key="5">
    <source>
        <dbReference type="ARBA" id="ARBA00023295"/>
    </source>
</evidence>
<dbReference type="GO" id="GO:0005975">
    <property type="term" value="P:carbohydrate metabolic process"/>
    <property type="evidence" value="ECO:0007669"/>
    <property type="project" value="InterPro"/>
</dbReference>
<dbReference type="Proteomes" id="UP000447833">
    <property type="component" value="Unassembled WGS sequence"/>
</dbReference>
<dbReference type="SMART" id="SM00642">
    <property type="entry name" value="Aamy"/>
    <property type="match status" value="1"/>
</dbReference>
<evidence type="ECO:0000256" key="1">
    <source>
        <dbReference type="ARBA" id="ARBA00008061"/>
    </source>
</evidence>
<dbReference type="Gene3D" id="2.60.40.1220">
    <property type="match status" value="1"/>
</dbReference>
<dbReference type="InterPro" id="IPR006047">
    <property type="entry name" value="GH13_cat_dom"/>
</dbReference>
<dbReference type="InterPro" id="IPR013783">
    <property type="entry name" value="Ig-like_fold"/>
</dbReference>
<dbReference type="Pfam" id="PF02922">
    <property type="entry name" value="CBM_48"/>
    <property type="match status" value="1"/>
</dbReference>
<keyword evidence="3 12" id="KW-0378">Hydrolase</keyword>
<proteinExistence type="inferred from homology"/>
<dbReference type="PANTHER" id="PTHR43002">
    <property type="entry name" value="GLYCOGEN DEBRANCHING ENZYME"/>
    <property type="match status" value="1"/>
</dbReference>
<feature type="chain" id="PRO_5039688393" description="pullulanase" evidence="10">
    <location>
        <begin position="22"/>
        <end position="1201"/>
    </location>
</feature>
<dbReference type="Gene3D" id="3.20.20.80">
    <property type="entry name" value="Glycosidases"/>
    <property type="match status" value="1"/>
</dbReference>
<evidence type="ECO:0000256" key="10">
    <source>
        <dbReference type="SAM" id="SignalP"/>
    </source>
</evidence>
<dbReference type="InterPro" id="IPR005323">
    <property type="entry name" value="CBM41_pullulanase"/>
</dbReference>
<keyword evidence="2 10" id="KW-0732">Signal</keyword>
<keyword evidence="4" id="KW-0106">Calcium</keyword>
<dbReference type="Pfam" id="PF04122">
    <property type="entry name" value="CW_binding_2"/>
    <property type="match status" value="3"/>
</dbReference>
<dbReference type="SUPFAM" id="SSF81296">
    <property type="entry name" value="E set domains"/>
    <property type="match status" value="1"/>
</dbReference>
<evidence type="ECO:0000259" key="11">
    <source>
        <dbReference type="SMART" id="SM00642"/>
    </source>
</evidence>
<dbReference type="InterPro" id="IPR013784">
    <property type="entry name" value="Carb-bd-like_fold"/>
</dbReference>
<evidence type="ECO:0000256" key="8">
    <source>
        <dbReference type="ARBA" id="ARBA00029618"/>
    </source>
</evidence>
<dbReference type="Pfam" id="PF18033">
    <property type="entry name" value="SpuA_C"/>
    <property type="match status" value="1"/>
</dbReference>
<dbReference type="InterPro" id="IPR011838">
    <property type="entry name" value="Pullulan_Gpos"/>
</dbReference>
<evidence type="ECO:0000313" key="13">
    <source>
        <dbReference type="Proteomes" id="UP000447833"/>
    </source>
</evidence>
<feature type="domain" description="Glycosyl hydrolase family 13 catalytic" evidence="11">
    <location>
        <begin position="376"/>
        <end position="771"/>
    </location>
</feature>
<evidence type="ECO:0000256" key="4">
    <source>
        <dbReference type="ARBA" id="ARBA00022837"/>
    </source>
</evidence>
<protein>
    <recommendedName>
        <fullName evidence="7">pullulanase</fullName>
        <ecNumber evidence="7">3.2.1.41</ecNumber>
    </recommendedName>
    <alternativeName>
        <fullName evidence="8">Alpha-dextrin endo-1,6-alpha-glucosidase</fullName>
    </alternativeName>
    <alternativeName>
        <fullName evidence="9">Pullulan 6-glucanohydrolase</fullName>
    </alternativeName>
</protein>
<evidence type="ECO:0000313" key="12">
    <source>
        <dbReference type="EMBL" id="MYL62172.1"/>
    </source>
</evidence>
<dbReference type="InterPro" id="IPR017853">
    <property type="entry name" value="GH"/>
</dbReference>
<dbReference type="SUPFAM" id="SSF51445">
    <property type="entry name" value="(Trans)glycosidases"/>
    <property type="match status" value="1"/>
</dbReference>
<comment type="caution">
    <text evidence="12">The sequence shown here is derived from an EMBL/GenBank/DDBJ whole genome shotgun (WGS) entry which is preliminary data.</text>
</comment>
<dbReference type="CDD" id="cd02860">
    <property type="entry name" value="E_set_Pullulanase"/>
    <property type="match status" value="1"/>
</dbReference>
<dbReference type="CDD" id="cd11341">
    <property type="entry name" value="AmyAc_Pullulanase_LD-like"/>
    <property type="match status" value="1"/>
</dbReference>
<dbReference type="Gene3D" id="3.40.50.12090">
    <property type="match status" value="2"/>
</dbReference>
<dbReference type="InterPro" id="IPR014756">
    <property type="entry name" value="Ig_E-set"/>
</dbReference>
<dbReference type="InterPro" id="IPR014755">
    <property type="entry name" value="Cu-Rt/internalin_Ig-like"/>
</dbReference>
<dbReference type="CDD" id="cd10315">
    <property type="entry name" value="CBM41_pullulanase"/>
    <property type="match status" value="1"/>
</dbReference>